<dbReference type="EMBL" id="JH993129">
    <property type="protein sequence ID" value="EKX33794.1"/>
    <property type="molecule type" value="Genomic_DNA"/>
</dbReference>
<reference evidence="2" key="3">
    <citation type="submission" date="2015-06" db="UniProtKB">
        <authorList>
            <consortium name="EnsemblProtists"/>
        </authorList>
    </citation>
    <scope>IDENTIFICATION</scope>
</reference>
<dbReference type="Proteomes" id="UP000011087">
    <property type="component" value="Unassembled WGS sequence"/>
</dbReference>
<reference evidence="1 3" key="1">
    <citation type="journal article" date="2012" name="Nature">
        <title>Algal genomes reveal evolutionary mosaicism and the fate of nucleomorphs.</title>
        <authorList>
            <consortium name="DOE Joint Genome Institute"/>
            <person name="Curtis B.A."/>
            <person name="Tanifuji G."/>
            <person name="Burki F."/>
            <person name="Gruber A."/>
            <person name="Irimia M."/>
            <person name="Maruyama S."/>
            <person name="Arias M.C."/>
            <person name="Ball S.G."/>
            <person name="Gile G.H."/>
            <person name="Hirakawa Y."/>
            <person name="Hopkins J.F."/>
            <person name="Kuo A."/>
            <person name="Rensing S.A."/>
            <person name="Schmutz J."/>
            <person name="Symeonidi A."/>
            <person name="Elias M."/>
            <person name="Eveleigh R.J."/>
            <person name="Herman E.K."/>
            <person name="Klute M.J."/>
            <person name="Nakayama T."/>
            <person name="Obornik M."/>
            <person name="Reyes-Prieto A."/>
            <person name="Armbrust E.V."/>
            <person name="Aves S.J."/>
            <person name="Beiko R.G."/>
            <person name="Coutinho P."/>
            <person name="Dacks J.B."/>
            <person name="Durnford D.G."/>
            <person name="Fast N.M."/>
            <person name="Green B.R."/>
            <person name="Grisdale C.J."/>
            <person name="Hempel F."/>
            <person name="Henrissat B."/>
            <person name="Hoppner M.P."/>
            <person name="Ishida K."/>
            <person name="Kim E."/>
            <person name="Koreny L."/>
            <person name="Kroth P.G."/>
            <person name="Liu Y."/>
            <person name="Malik S.B."/>
            <person name="Maier U.G."/>
            <person name="McRose D."/>
            <person name="Mock T."/>
            <person name="Neilson J.A."/>
            <person name="Onodera N.T."/>
            <person name="Poole A.M."/>
            <person name="Pritham E.J."/>
            <person name="Richards T.A."/>
            <person name="Rocap G."/>
            <person name="Roy S.W."/>
            <person name="Sarai C."/>
            <person name="Schaack S."/>
            <person name="Shirato S."/>
            <person name="Slamovits C.H."/>
            <person name="Spencer D.F."/>
            <person name="Suzuki S."/>
            <person name="Worden A.Z."/>
            <person name="Zauner S."/>
            <person name="Barry K."/>
            <person name="Bell C."/>
            <person name="Bharti A.K."/>
            <person name="Crow J.A."/>
            <person name="Grimwood J."/>
            <person name="Kramer R."/>
            <person name="Lindquist E."/>
            <person name="Lucas S."/>
            <person name="Salamov A."/>
            <person name="McFadden G.I."/>
            <person name="Lane C.E."/>
            <person name="Keeling P.J."/>
            <person name="Gray M.W."/>
            <person name="Grigoriev I.V."/>
            <person name="Archibald J.M."/>
        </authorList>
    </citation>
    <scope>NUCLEOTIDE SEQUENCE</scope>
    <source>
        <strain evidence="1 3">CCMP2712</strain>
    </source>
</reference>
<name>L1ID28_GUITC</name>
<dbReference type="KEGG" id="gtt:GUITHDRAFT_120011"/>
<protein>
    <submittedName>
        <fullName evidence="1 2">Uncharacterized protein</fullName>
    </submittedName>
</protein>
<evidence type="ECO:0000313" key="3">
    <source>
        <dbReference type="Proteomes" id="UP000011087"/>
    </source>
</evidence>
<sequence length="129" mass="14420">MIALRLTSSMMAAGPRYFMRAYSHHAQNLDAILGGDLSSGPIVRMEEHDTSTSSTVQHQMSLEEAKKRDKAHLLAATENFLVQTSSNWALEFTTLRYQQERQAAATSQEESQQWTLALQLACGPTCMRT</sequence>
<keyword evidence="3" id="KW-1185">Reference proteome</keyword>
<evidence type="ECO:0000313" key="2">
    <source>
        <dbReference type="EnsemblProtists" id="EKX33794"/>
    </source>
</evidence>
<organism evidence="1">
    <name type="scientific">Guillardia theta (strain CCMP2712)</name>
    <name type="common">Cryptophyte</name>
    <dbReference type="NCBI Taxonomy" id="905079"/>
    <lineage>
        <taxon>Eukaryota</taxon>
        <taxon>Cryptophyceae</taxon>
        <taxon>Pyrenomonadales</taxon>
        <taxon>Geminigeraceae</taxon>
        <taxon>Guillardia</taxon>
    </lineage>
</organism>
<proteinExistence type="predicted"/>
<evidence type="ECO:0000313" key="1">
    <source>
        <dbReference type="EMBL" id="EKX33794.1"/>
    </source>
</evidence>
<dbReference type="EnsemblProtists" id="EKX33794">
    <property type="protein sequence ID" value="EKX33794"/>
    <property type="gene ID" value="GUITHDRAFT_120011"/>
</dbReference>
<dbReference type="HOGENOM" id="CLU_1800129_0_0_1"/>
<accession>L1ID28</accession>
<dbReference type="PaxDb" id="55529-EKX33794"/>
<reference evidence="3" key="2">
    <citation type="submission" date="2012-11" db="EMBL/GenBank/DDBJ databases">
        <authorList>
            <person name="Kuo A."/>
            <person name="Curtis B.A."/>
            <person name="Tanifuji G."/>
            <person name="Burki F."/>
            <person name="Gruber A."/>
            <person name="Irimia M."/>
            <person name="Maruyama S."/>
            <person name="Arias M.C."/>
            <person name="Ball S.G."/>
            <person name="Gile G.H."/>
            <person name="Hirakawa Y."/>
            <person name="Hopkins J.F."/>
            <person name="Rensing S.A."/>
            <person name="Schmutz J."/>
            <person name="Symeonidi A."/>
            <person name="Elias M."/>
            <person name="Eveleigh R.J."/>
            <person name="Herman E.K."/>
            <person name="Klute M.J."/>
            <person name="Nakayama T."/>
            <person name="Obornik M."/>
            <person name="Reyes-Prieto A."/>
            <person name="Armbrust E.V."/>
            <person name="Aves S.J."/>
            <person name="Beiko R.G."/>
            <person name="Coutinho P."/>
            <person name="Dacks J.B."/>
            <person name="Durnford D.G."/>
            <person name="Fast N.M."/>
            <person name="Green B.R."/>
            <person name="Grisdale C."/>
            <person name="Hempe F."/>
            <person name="Henrissat B."/>
            <person name="Hoppner M.P."/>
            <person name="Ishida K.-I."/>
            <person name="Kim E."/>
            <person name="Koreny L."/>
            <person name="Kroth P.G."/>
            <person name="Liu Y."/>
            <person name="Malik S.-B."/>
            <person name="Maier U.G."/>
            <person name="McRose D."/>
            <person name="Mock T."/>
            <person name="Neilson J.A."/>
            <person name="Onodera N.T."/>
            <person name="Poole A.M."/>
            <person name="Pritham E.J."/>
            <person name="Richards T.A."/>
            <person name="Rocap G."/>
            <person name="Roy S.W."/>
            <person name="Sarai C."/>
            <person name="Schaack S."/>
            <person name="Shirato S."/>
            <person name="Slamovits C.H."/>
            <person name="Spencer D.F."/>
            <person name="Suzuki S."/>
            <person name="Worden A.Z."/>
            <person name="Zauner S."/>
            <person name="Barry K."/>
            <person name="Bell C."/>
            <person name="Bharti A.K."/>
            <person name="Crow J.A."/>
            <person name="Grimwood J."/>
            <person name="Kramer R."/>
            <person name="Lindquist E."/>
            <person name="Lucas S."/>
            <person name="Salamov A."/>
            <person name="McFadden G.I."/>
            <person name="Lane C.E."/>
            <person name="Keeling P.J."/>
            <person name="Gray M.W."/>
            <person name="Grigoriev I.V."/>
            <person name="Archibald J.M."/>
        </authorList>
    </citation>
    <scope>NUCLEOTIDE SEQUENCE</scope>
    <source>
        <strain evidence="3">CCMP2712</strain>
    </source>
</reference>
<gene>
    <name evidence="1" type="ORF">GUITHDRAFT_120011</name>
</gene>
<dbReference type="RefSeq" id="XP_005820774.1">
    <property type="nucleotide sequence ID" value="XM_005820717.1"/>
</dbReference>
<dbReference type="AlphaFoldDB" id="L1ID28"/>
<dbReference type="GeneID" id="17290534"/>